<keyword evidence="1" id="KW-1133">Transmembrane helix</keyword>
<dbReference type="Proteomes" id="UP000769780">
    <property type="component" value="Unassembled WGS sequence"/>
</dbReference>
<proteinExistence type="predicted"/>
<evidence type="ECO:0000313" key="2">
    <source>
        <dbReference type="EMBL" id="MBY0097971.1"/>
    </source>
</evidence>
<keyword evidence="1" id="KW-0812">Transmembrane</keyword>
<feature type="transmembrane region" description="Helical" evidence="1">
    <location>
        <begin position="150"/>
        <end position="167"/>
    </location>
</feature>
<keyword evidence="3" id="KW-1185">Reference proteome</keyword>
<feature type="transmembrane region" description="Helical" evidence="1">
    <location>
        <begin position="101"/>
        <end position="117"/>
    </location>
</feature>
<sequence>MKQFLVYVLAVVVSTFLYYWSDNWEGKEWIFAVLTLGVYAWSILALKRYRPNGWGFVFLTIFMLLNVNSIFYLLQPPIITIFFSVLLGCMLIPFYRDNREAVSISWWSVVFNVIMQLEASNLVMFWFVFITTGIGAIIGYRLGYPLIKRFSIVCFLMSSVGLLLSMLL</sequence>
<organism evidence="2 3">
    <name type="scientific">Mesobacillus maritimus</name>
    <dbReference type="NCBI Taxonomy" id="1643336"/>
    <lineage>
        <taxon>Bacteria</taxon>
        <taxon>Bacillati</taxon>
        <taxon>Bacillota</taxon>
        <taxon>Bacilli</taxon>
        <taxon>Bacillales</taxon>
        <taxon>Bacillaceae</taxon>
        <taxon>Mesobacillus</taxon>
    </lineage>
</organism>
<evidence type="ECO:0000256" key="1">
    <source>
        <dbReference type="SAM" id="Phobius"/>
    </source>
</evidence>
<dbReference type="RefSeq" id="WP_221874188.1">
    <property type="nucleotide sequence ID" value="NZ_JACWFH010000017.1"/>
</dbReference>
<comment type="caution">
    <text evidence="2">The sequence shown here is derived from an EMBL/GenBank/DDBJ whole genome shotgun (WGS) entry which is preliminary data.</text>
</comment>
<accession>A0ABS7K6U1</accession>
<feature type="transmembrane region" description="Helical" evidence="1">
    <location>
        <begin position="27"/>
        <end position="46"/>
    </location>
</feature>
<feature type="transmembrane region" description="Helical" evidence="1">
    <location>
        <begin position="53"/>
        <end position="72"/>
    </location>
</feature>
<dbReference type="EMBL" id="JACWFH010000017">
    <property type="protein sequence ID" value="MBY0097971.1"/>
    <property type="molecule type" value="Genomic_DNA"/>
</dbReference>
<feature type="transmembrane region" description="Helical" evidence="1">
    <location>
        <begin position="5"/>
        <end position="21"/>
    </location>
</feature>
<protein>
    <submittedName>
        <fullName evidence="2">Uncharacterized protein</fullName>
    </submittedName>
</protein>
<reference evidence="2 3" key="1">
    <citation type="submission" date="2020-07" db="EMBL/GenBank/DDBJ databases">
        <title>Fungal Genomes of the International Space Station.</title>
        <authorList>
            <person name="Seuylemezian A."/>
            <person name="Singh N.K."/>
            <person name="Wood J."/>
            <person name="Venkateswaran K."/>
        </authorList>
    </citation>
    <scope>NUCLEOTIDE SEQUENCE [LARGE SCALE GENOMIC DNA]</scope>
    <source>
        <strain evidence="2 3">PL-B2</strain>
    </source>
</reference>
<feature type="transmembrane region" description="Helical" evidence="1">
    <location>
        <begin position="123"/>
        <end position="143"/>
    </location>
</feature>
<name>A0ABS7K6U1_9BACI</name>
<gene>
    <name evidence="2" type="ORF">H0185_14290</name>
</gene>
<keyword evidence="1" id="KW-0472">Membrane</keyword>
<evidence type="ECO:0000313" key="3">
    <source>
        <dbReference type="Proteomes" id="UP000769780"/>
    </source>
</evidence>
<feature type="transmembrane region" description="Helical" evidence="1">
    <location>
        <begin position="78"/>
        <end position="94"/>
    </location>
</feature>